<dbReference type="EMBL" id="JAUJYO010000010">
    <property type="protein sequence ID" value="KAK1306482.1"/>
    <property type="molecule type" value="Genomic_DNA"/>
</dbReference>
<dbReference type="AlphaFoldDB" id="A0AAV9DZR7"/>
<comment type="caution">
    <text evidence="1">The sequence shown here is derived from an EMBL/GenBank/DDBJ whole genome shotgun (WGS) entry which is preliminary data.</text>
</comment>
<keyword evidence="2" id="KW-1185">Reference proteome</keyword>
<proteinExistence type="predicted"/>
<reference evidence="1" key="1">
    <citation type="journal article" date="2023" name="Nat. Commun.">
        <title>Diploid and tetraploid genomes of Acorus and the evolution of monocots.</title>
        <authorList>
            <person name="Ma L."/>
            <person name="Liu K.W."/>
            <person name="Li Z."/>
            <person name="Hsiao Y.Y."/>
            <person name="Qi Y."/>
            <person name="Fu T."/>
            <person name="Tang G.D."/>
            <person name="Zhang D."/>
            <person name="Sun W.H."/>
            <person name="Liu D.K."/>
            <person name="Li Y."/>
            <person name="Chen G.Z."/>
            <person name="Liu X.D."/>
            <person name="Liao X.Y."/>
            <person name="Jiang Y.T."/>
            <person name="Yu X."/>
            <person name="Hao Y."/>
            <person name="Huang J."/>
            <person name="Zhao X.W."/>
            <person name="Ke S."/>
            <person name="Chen Y.Y."/>
            <person name="Wu W.L."/>
            <person name="Hsu J.L."/>
            <person name="Lin Y.F."/>
            <person name="Huang M.D."/>
            <person name="Li C.Y."/>
            <person name="Huang L."/>
            <person name="Wang Z.W."/>
            <person name="Zhao X."/>
            <person name="Zhong W.Y."/>
            <person name="Peng D.H."/>
            <person name="Ahmad S."/>
            <person name="Lan S."/>
            <person name="Zhang J.S."/>
            <person name="Tsai W.C."/>
            <person name="Van de Peer Y."/>
            <person name="Liu Z.J."/>
        </authorList>
    </citation>
    <scope>NUCLEOTIDE SEQUENCE</scope>
    <source>
        <strain evidence="1">CP</strain>
    </source>
</reference>
<reference evidence="1" key="2">
    <citation type="submission" date="2023-06" db="EMBL/GenBank/DDBJ databases">
        <authorList>
            <person name="Ma L."/>
            <person name="Liu K.-W."/>
            <person name="Li Z."/>
            <person name="Hsiao Y.-Y."/>
            <person name="Qi Y."/>
            <person name="Fu T."/>
            <person name="Tang G."/>
            <person name="Zhang D."/>
            <person name="Sun W.-H."/>
            <person name="Liu D.-K."/>
            <person name="Li Y."/>
            <person name="Chen G.-Z."/>
            <person name="Liu X.-D."/>
            <person name="Liao X.-Y."/>
            <person name="Jiang Y.-T."/>
            <person name="Yu X."/>
            <person name="Hao Y."/>
            <person name="Huang J."/>
            <person name="Zhao X.-W."/>
            <person name="Ke S."/>
            <person name="Chen Y.-Y."/>
            <person name="Wu W.-L."/>
            <person name="Hsu J.-L."/>
            <person name="Lin Y.-F."/>
            <person name="Huang M.-D."/>
            <person name="Li C.-Y."/>
            <person name="Huang L."/>
            <person name="Wang Z.-W."/>
            <person name="Zhao X."/>
            <person name="Zhong W.-Y."/>
            <person name="Peng D.-H."/>
            <person name="Ahmad S."/>
            <person name="Lan S."/>
            <person name="Zhang J.-S."/>
            <person name="Tsai W.-C."/>
            <person name="Van De Peer Y."/>
            <person name="Liu Z.-J."/>
        </authorList>
    </citation>
    <scope>NUCLEOTIDE SEQUENCE</scope>
    <source>
        <strain evidence="1">CP</strain>
        <tissue evidence="1">Leaves</tissue>
    </source>
</reference>
<evidence type="ECO:0000313" key="1">
    <source>
        <dbReference type="EMBL" id="KAK1306482.1"/>
    </source>
</evidence>
<protein>
    <submittedName>
        <fullName evidence="1">Uncharacterized protein</fullName>
    </submittedName>
</protein>
<sequence>MLKNEISLKDIERPHVYCNDLVEIPHISDAYMDDFKEAVYIVRAEELKRIEKTFKLCNFFLENAYEKMYMLARKTAEEEVYIVRAEELKRIEKTFKLCNFFLENAYEKMYLLARKTAEVEKKSVEQVLSEIKAVHMESIEQDESSVIPPIDWVSPGFDIPSNIHIKFQVWVLLVSVEGLVELVEQFRQNASVEGRGALWND</sequence>
<organism evidence="1 2">
    <name type="scientific">Acorus calamus</name>
    <name type="common">Sweet flag</name>
    <dbReference type="NCBI Taxonomy" id="4465"/>
    <lineage>
        <taxon>Eukaryota</taxon>
        <taxon>Viridiplantae</taxon>
        <taxon>Streptophyta</taxon>
        <taxon>Embryophyta</taxon>
        <taxon>Tracheophyta</taxon>
        <taxon>Spermatophyta</taxon>
        <taxon>Magnoliopsida</taxon>
        <taxon>Liliopsida</taxon>
        <taxon>Acoraceae</taxon>
        <taxon>Acorus</taxon>
    </lineage>
</organism>
<gene>
    <name evidence="1" type="ORF">QJS10_CPA10g01950</name>
</gene>
<dbReference type="Proteomes" id="UP001180020">
    <property type="component" value="Unassembled WGS sequence"/>
</dbReference>
<accession>A0AAV9DZR7</accession>
<evidence type="ECO:0000313" key="2">
    <source>
        <dbReference type="Proteomes" id="UP001180020"/>
    </source>
</evidence>
<name>A0AAV9DZR7_ACOCL</name>